<feature type="transmembrane region" description="Helical" evidence="7">
    <location>
        <begin position="17"/>
        <end position="35"/>
    </location>
</feature>
<proteinExistence type="inferred from homology"/>
<evidence type="ECO:0000256" key="7">
    <source>
        <dbReference type="SAM" id="Phobius"/>
    </source>
</evidence>
<gene>
    <name evidence="9" type="ORF">E4O92_23925</name>
</gene>
<dbReference type="InterPro" id="IPR051447">
    <property type="entry name" value="Lipoprotein-release_system"/>
</dbReference>
<feature type="transmembrane region" description="Helical" evidence="7">
    <location>
        <begin position="152"/>
        <end position="173"/>
    </location>
</feature>
<accession>A0A4Y9SL85</accession>
<evidence type="ECO:0000313" key="10">
    <source>
        <dbReference type="Proteomes" id="UP000297258"/>
    </source>
</evidence>
<dbReference type="RefSeq" id="WP_135192146.1">
    <property type="nucleotide sequence ID" value="NZ_SPUM01000150.1"/>
</dbReference>
<dbReference type="PANTHER" id="PTHR30489">
    <property type="entry name" value="LIPOPROTEIN-RELEASING SYSTEM TRANSMEMBRANE PROTEIN LOLE"/>
    <property type="match status" value="1"/>
</dbReference>
<evidence type="ECO:0000256" key="1">
    <source>
        <dbReference type="ARBA" id="ARBA00004651"/>
    </source>
</evidence>
<evidence type="ECO:0000256" key="6">
    <source>
        <dbReference type="ARBA" id="ARBA00023136"/>
    </source>
</evidence>
<keyword evidence="4 7" id="KW-0812">Transmembrane</keyword>
<comment type="caution">
    <text evidence="9">The sequence shown here is derived from an EMBL/GenBank/DDBJ whole genome shotgun (WGS) entry which is preliminary data.</text>
</comment>
<dbReference type="GO" id="GO:0098797">
    <property type="term" value="C:plasma membrane protein complex"/>
    <property type="evidence" value="ECO:0007669"/>
    <property type="project" value="TreeGrafter"/>
</dbReference>
<evidence type="ECO:0000256" key="2">
    <source>
        <dbReference type="ARBA" id="ARBA00005236"/>
    </source>
</evidence>
<protein>
    <submittedName>
        <fullName evidence="9">ABC transporter permease</fullName>
    </submittedName>
</protein>
<evidence type="ECO:0000256" key="3">
    <source>
        <dbReference type="ARBA" id="ARBA00022475"/>
    </source>
</evidence>
<comment type="similarity">
    <text evidence="2">Belongs to the ABC-4 integral membrane protein family. LolC/E subfamily.</text>
</comment>
<sequence>MNPTALALRNVLLGRRALAAALVVAASLSVVDLFAGHVTKERARLEYQAVIAERLGHLSITRIGHGGETFDADEAARINRFAAGVDGVALVAVQPLSGGGRIAKVAVYLADAGGEEQVRAALAGWLRQAGIAASVQSWRESSSADSAARTKLVCAAMVALAVAAAAIGAVTSMNALERRNVLATLRALGMRPAGVFAVVAAEALWIAGFAAALSLAADCLLAWAANRAALSLSAHPDAWILPECDLGRMLLAVAAVLGVAMLAALSPALKAARTDPACGLRRDPGHPGW</sequence>
<dbReference type="GO" id="GO:0044874">
    <property type="term" value="P:lipoprotein localization to outer membrane"/>
    <property type="evidence" value="ECO:0007669"/>
    <property type="project" value="TreeGrafter"/>
</dbReference>
<evidence type="ECO:0000313" key="9">
    <source>
        <dbReference type="EMBL" id="TFW27452.1"/>
    </source>
</evidence>
<reference evidence="9 10" key="1">
    <citation type="submission" date="2019-03" db="EMBL/GenBank/DDBJ databases">
        <title>Draft genome of Massilia hortus sp. nov., a novel bacterial species of the Oxalobacteraceae family.</title>
        <authorList>
            <person name="Peta V."/>
            <person name="Raths R."/>
            <person name="Bucking H."/>
        </authorList>
    </citation>
    <scope>NUCLEOTIDE SEQUENCE [LARGE SCALE GENOMIC DNA]</scope>
    <source>
        <strain evidence="9 10">ONC3</strain>
    </source>
</reference>
<dbReference type="PANTHER" id="PTHR30489:SF0">
    <property type="entry name" value="LIPOPROTEIN-RELEASING SYSTEM TRANSMEMBRANE PROTEIN LOLE"/>
    <property type="match status" value="1"/>
</dbReference>
<dbReference type="OrthoDB" id="9770036at2"/>
<evidence type="ECO:0000259" key="8">
    <source>
        <dbReference type="Pfam" id="PF02687"/>
    </source>
</evidence>
<keyword evidence="6 7" id="KW-0472">Membrane</keyword>
<keyword evidence="3" id="KW-1003">Cell membrane</keyword>
<dbReference type="AlphaFoldDB" id="A0A4Y9SL85"/>
<dbReference type="EMBL" id="SPUM01000150">
    <property type="protein sequence ID" value="TFW27452.1"/>
    <property type="molecule type" value="Genomic_DNA"/>
</dbReference>
<name>A0A4Y9SL85_9BURK</name>
<keyword evidence="10" id="KW-1185">Reference proteome</keyword>
<keyword evidence="5 7" id="KW-1133">Transmembrane helix</keyword>
<feature type="transmembrane region" description="Helical" evidence="7">
    <location>
        <begin position="193"/>
        <end position="225"/>
    </location>
</feature>
<evidence type="ECO:0000256" key="4">
    <source>
        <dbReference type="ARBA" id="ARBA00022692"/>
    </source>
</evidence>
<dbReference type="InterPro" id="IPR003838">
    <property type="entry name" value="ABC3_permease_C"/>
</dbReference>
<dbReference type="Pfam" id="PF02687">
    <property type="entry name" value="FtsX"/>
    <property type="match status" value="1"/>
</dbReference>
<organism evidence="9 10">
    <name type="scientific">Massilia horti</name>
    <dbReference type="NCBI Taxonomy" id="2562153"/>
    <lineage>
        <taxon>Bacteria</taxon>
        <taxon>Pseudomonadati</taxon>
        <taxon>Pseudomonadota</taxon>
        <taxon>Betaproteobacteria</taxon>
        <taxon>Burkholderiales</taxon>
        <taxon>Oxalobacteraceae</taxon>
        <taxon>Telluria group</taxon>
        <taxon>Massilia</taxon>
    </lineage>
</organism>
<feature type="transmembrane region" description="Helical" evidence="7">
    <location>
        <begin position="246"/>
        <end position="265"/>
    </location>
</feature>
<evidence type="ECO:0000256" key="5">
    <source>
        <dbReference type="ARBA" id="ARBA00022989"/>
    </source>
</evidence>
<comment type="subcellular location">
    <subcellularLocation>
        <location evidence="1">Cell membrane</location>
        <topology evidence="1">Multi-pass membrane protein</topology>
    </subcellularLocation>
</comment>
<feature type="domain" description="ABC3 transporter permease C-terminal" evidence="8">
    <location>
        <begin position="155"/>
        <end position="276"/>
    </location>
</feature>
<dbReference type="Proteomes" id="UP000297258">
    <property type="component" value="Unassembled WGS sequence"/>
</dbReference>